<comment type="caution">
    <text evidence="9">The sequence shown here is derived from an EMBL/GenBank/DDBJ whole genome shotgun (WGS) entry which is preliminary data.</text>
</comment>
<keyword evidence="10" id="KW-1185">Reference proteome</keyword>
<reference evidence="9" key="1">
    <citation type="submission" date="2021-05" db="EMBL/GenBank/DDBJ databases">
        <authorList>
            <person name="Tanabe Y."/>
        </authorList>
    </citation>
    <scope>NUCLEOTIDE SEQUENCE</scope>
    <source>
        <strain evidence="9">BOTRYCO-1</strain>
    </source>
</reference>
<dbReference type="Pfam" id="PF03734">
    <property type="entry name" value="YkuD"/>
    <property type="match status" value="1"/>
</dbReference>
<evidence type="ECO:0000256" key="6">
    <source>
        <dbReference type="ARBA" id="ARBA00023316"/>
    </source>
</evidence>
<protein>
    <recommendedName>
        <fullName evidence="8">L,D-TPase catalytic domain-containing protein</fullName>
    </recommendedName>
</protein>
<organism evidence="9 10">
    <name type="scientific">Candidatus Phycosocius spiralis</name>
    <dbReference type="NCBI Taxonomy" id="2815099"/>
    <lineage>
        <taxon>Bacteria</taxon>
        <taxon>Pseudomonadati</taxon>
        <taxon>Pseudomonadota</taxon>
        <taxon>Alphaproteobacteria</taxon>
        <taxon>Caulobacterales</taxon>
        <taxon>Caulobacterales incertae sedis</taxon>
        <taxon>Candidatus Phycosocius</taxon>
    </lineage>
</organism>
<dbReference type="PANTHER" id="PTHR38589:SF1">
    <property type="entry name" value="BLR0621 PROTEIN"/>
    <property type="match status" value="1"/>
</dbReference>
<feature type="active site" description="Proton donor/acceptor" evidence="7">
    <location>
        <position position="131"/>
    </location>
</feature>
<evidence type="ECO:0000256" key="3">
    <source>
        <dbReference type="ARBA" id="ARBA00022679"/>
    </source>
</evidence>
<name>A0ABQ4PXI5_9PROT</name>
<dbReference type="EMBL" id="BPFZ01000013">
    <property type="protein sequence ID" value="GIU67718.1"/>
    <property type="molecule type" value="Genomic_DNA"/>
</dbReference>
<evidence type="ECO:0000259" key="8">
    <source>
        <dbReference type="PROSITE" id="PS52029"/>
    </source>
</evidence>
<evidence type="ECO:0000256" key="7">
    <source>
        <dbReference type="PROSITE-ProRule" id="PRU01373"/>
    </source>
</evidence>
<feature type="domain" description="L,D-TPase catalytic" evidence="8">
    <location>
        <begin position="1"/>
        <end position="167"/>
    </location>
</feature>
<keyword evidence="6 7" id="KW-0961">Cell wall biogenesis/degradation</keyword>
<comment type="pathway">
    <text evidence="1 7">Cell wall biogenesis; peptidoglycan biosynthesis.</text>
</comment>
<evidence type="ECO:0000256" key="2">
    <source>
        <dbReference type="ARBA" id="ARBA00005992"/>
    </source>
</evidence>
<reference evidence="9" key="2">
    <citation type="journal article" date="2023" name="ISME Commun">
        <title>Characterization of a bloom-associated alphaproteobacterial lineage, 'Candidatus Phycosocius': insights into freshwater algal-bacterial interactions.</title>
        <authorList>
            <person name="Tanabe Y."/>
            <person name="Yamaguchi H."/>
            <person name="Yoshida M."/>
            <person name="Kai A."/>
            <person name="Okazaki Y."/>
        </authorList>
    </citation>
    <scope>NUCLEOTIDE SEQUENCE</scope>
    <source>
        <strain evidence="9">BOTRYCO-1</strain>
    </source>
</reference>
<dbReference type="InterPro" id="IPR005490">
    <property type="entry name" value="LD_TPept_cat_dom"/>
</dbReference>
<evidence type="ECO:0000256" key="1">
    <source>
        <dbReference type="ARBA" id="ARBA00004752"/>
    </source>
</evidence>
<keyword evidence="5 7" id="KW-0573">Peptidoglycan synthesis</keyword>
<keyword evidence="3" id="KW-0808">Transferase</keyword>
<keyword evidence="4 7" id="KW-0133">Cell shape</keyword>
<gene>
    <name evidence="9" type="ORF">PsB1_1872</name>
</gene>
<comment type="similarity">
    <text evidence="2">Belongs to the YkuD family.</text>
</comment>
<dbReference type="RefSeq" id="WP_284360717.1">
    <property type="nucleotide sequence ID" value="NZ_BPFZ01000013.1"/>
</dbReference>
<evidence type="ECO:0000313" key="9">
    <source>
        <dbReference type="EMBL" id="GIU67718.1"/>
    </source>
</evidence>
<dbReference type="PROSITE" id="PS52029">
    <property type="entry name" value="LD_TPASE"/>
    <property type="match status" value="1"/>
</dbReference>
<proteinExistence type="inferred from homology"/>
<accession>A0ABQ4PXI5</accession>
<evidence type="ECO:0000256" key="5">
    <source>
        <dbReference type="ARBA" id="ARBA00022984"/>
    </source>
</evidence>
<evidence type="ECO:0000313" key="10">
    <source>
        <dbReference type="Proteomes" id="UP001161064"/>
    </source>
</evidence>
<dbReference type="Proteomes" id="UP001161064">
    <property type="component" value="Unassembled WGS sequence"/>
</dbReference>
<dbReference type="InterPro" id="IPR038063">
    <property type="entry name" value="Transpep_catalytic_dom"/>
</dbReference>
<evidence type="ECO:0000256" key="4">
    <source>
        <dbReference type="ARBA" id="ARBA00022960"/>
    </source>
</evidence>
<sequence length="168" mass="18431">MQVFAASASGWMTFGDQKWRCAIGKGGVKPAEDKSEGDGASPMGQWPIRRVLWRLDRGPRPLCAFPTTPINPDDGWCDAPEDCSYNLPITHPYTASAERLWREDGLYDIIAILGYNDDPIVAGKGSAIFMHCASLDYRPTEGCVALSHDDLRVVLSLARQGDVVAFTQ</sequence>
<feature type="active site" description="Nucleophile" evidence="7">
    <location>
        <position position="143"/>
    </location>
</feature>
<dbReference type="SUPFAM" id="SSF141523">
    <property type="entry name" value="L,D-transpeptidase catalytic domain-like"/>
    <property type="match status" value="1"/>
</dbReference>
<dbReference type="PANTHER" id="PTHR38589">
    <property type="entry name" value="BLR0621 PROTEIN"/>
    <property type="match status" value="1"/>
</dbReference>